<sequence>MDDGSSHNVIRVAKPDCSFSNATQVAGLTDTPFNLTFREPGTFYYACSDDGIADAVAAKAAPAESGVQRKQPATAGDSHCEPPVLVAGTNDTFHVTCLSPGVANDYYNLANPYPSRIVAIINETSQIVDSTGRPVPLSEAYAHHFFGNARFVVAEGSELRGTLDKLPLPHPYYQLVNGTFFKDPSTRRMNIHLINTLGVDPDHIAPCIECWCPDSAAAFQGLGSTKSYLGGTACCSPLNCPTPRANESATVYHLQYNVSYRHAHSRRASCTFSQYPEQIDELVQASPVLLDVVNGSVEYDVLKQGPGMIDVKNFTGPFDQQCPQSAPYGLLRCTGHQHIDTAGQEKGYLVRMTDDTLVPPYPLKPGQNVTIVSKYSADDRHYGVMALWILTVTNWDPTCPGSGGTPAASTPPGSFNIFTTFTGPSGGAVANTTVF</sequence>
<organism evidence="1 2">
    <name type="scientific">Coccomyxa subellipsoidea (strain C-169)</name>
    <name type="common">Green microalga</name>
    <dbReference type="NCBI Taxonomy" id="574566"/>
    <lineage>
        <taxon>Eukaryota</taxon>
        <taxon>Viridiplantae</taxon>
        <taxon>Chlorophyta</taxon>
        <taxon>core chlorophytes</taxon>
        <taxon>Trebouxiophyceae</taxon>
        <taxon>Trebouxiophyceae incertae sedis</taxon>
        <taxon>Coccomyxaceae</taxon>
        <taxon>Coccomyxa</taxon>
        <taxon>Coccomyxa subellipsoidea</taxon>
    </lineage>
</organism>
<comment type="caution">
    <text evidence="1">The sequence shown here is derived from an EMBL/GenBank/DDBJ whole genome shotgun (WGS) entry which is preliminary data.</text>
</comment>
<dbReference type="OrthoDB" id="514794at2759"/>
<reference evidence="1 2" key="1">
    <citation type="journal article" date="2012" name="Genome Biol.">
        <title>The genome of the polar eukaryotic microalga coccomyxa subellipsoidea reveals traits of cold adaptation.</title>
        <authorList>
            <person name="Blanc G."/>
            <person name="Agarkova I."/>
            <person name="Grimwood J."/>
            <person name="Kuo A."/>
            <person name="Brueggeman A."/>
            <person name="Dunigan D."/>
            <person name="Gurnon J."/>
            <person name="Ladunga I."/>
            <person name="Lindquist E."/>
            <person name="Lucas S."/>
            <person name="Pangilinan J."/>
            <person name="Proschold T."/>
            <person name="Salamov A."/>
            <person name="Schmutz J."/>
            <person name="Weeks D."/>
            <person name="Yamada T."/>
            <person name="Claverie J.M."/>
            <person name="Grigoriev I."/>
            <person name="Van Etten J."/>
            <person name="Lomsadze A."/>
            <person name="Borodovsky M."/>
        </authorList>
    </citation>
    <scope>NUCLEOTIDE SEQUENCE [LARGE SCALE GENOMIC DNA]</scope>
    <source>
        <strain evidence="1 2">C-169</strain>
    </source>
</reference>
<protein>
    <submittedName>
        <fullName evidence="1">Uncharacterized protein</fullName>
    </submittedName>
</protein>
<dbReference type="InterPro" id="IPR011692">
    <property type="entry name" value="Stress_up-reg_Nod19"/>
</dbReference>
<dbReference type="KEGG" id="csl:COCSUDRAFT_55184"/>
<dbReference type="Proteomes" id="UP000007264">
    <property type="component" value="Unassembled WGS sequence"/>
</dbReference>
<dbReference type="AlphaFoldDB" id="I0Z942"/>
<dbReference type="PANTHER" id="PTHR33390:SF1">
    <property type="entry name" value="STRESS UP-REGULATED NOD 19 PROTEIN"/>
    <property type="match status" value="1"/>
</dbReference>
<accession>I0Z942</accession>
<evidence type="ECO:0000313" key="1">
    <source>
        <dbReference type="EMBL" id="EIE27161.1"/>
    </source>
</evidence>
<keyword evidence="2" id="KW-1185">Reference proteome</keyword>
<dbReference type="EMBL" id="AGSI01000001">
    <property type="protein sequence ID" value="EIE27161.1"/>
    <property type="molecule type" value="Genomic_DNA"/>
</dbReference>
<dbReference type="STRING" id="574566.I0Z942"/>
<evidence type="ECO:0000313" key="2">
    <source>
        <dbReference type="Proteomes" id="UP000007264"/>
    </source>
</evidence>
<dbReference type="GeneID" id="17045176"/>
<proteinExistence type="predicted"/>
<gene>
    <name evidence="1" type="ORF">COCSUDRAFT_55184</name>
</gene>
<dbReference type="PANTHER" id="PTHR33390">
    <property type="entry name" value="STRESS UP-REGULATED NOD 19 PROTEIN"/>
    <property type="match status" value="1"/>
</dbReference>
<name>I0Z942_COCSC</name>
<dbReference type="RefSeq" id="XP_005651705.1">
    <property type="nucleotide sequence ID" value="XM_005651648.1"/>
</dbReference>
<dbReference type="eggNOG" id="ENOG502S9FY">
    <property type="taxonomic scope" value="Eukaryota"/>
</dbReference>